<evidence type="ECO:0000256" key="1">
    <source>
        <dbReference type="SAM" id="Phobius"/>
    </source>
</evidence>
<evidence type="ECO:0000313" key="3">
    <source>
        <dbReference type="EMBL" id="PMD14990.1"/>
    </source>
</evidence>
<dbReference type="PANTHER" id="PTHR34502:SF5">
    <property type="entry name" value="DUF6594 DOMAIN-CONTAINING PROTEIN"/>
    <property type="match status" value="1"/>
</dbReference>
<dbReference type="InterPro" id="IPR046529">
    <property type="entry name" value="DUF6594"/>
</dbReference>
<evidence type="ECO:0000259" key="2">
    <source>
        <dbReference type="Pfam" id="PF20237"/>
    </source>
</evidence>
<gene>
    <name evidence="3" type="ORF">NA56DRAFT_359660</name>
</gene>
<name>A0A2J6PLV0_9HELO</name>
<reference evidence="3 4" key="1">
    <citation type="submission" date="2016-05" db="EMBL/GenBank/DDBJ databases">
        <title>A degradative enzymes factory behind the ericoid mycorrhizal symbiosis.</title>
        <authorList>
            <consortium name="DOE Joint Genome Institute"/>
            <person name="Martino E."/>
            <person name="Morin E."/>
            <person name="Grelet G."/>
            <person name="Kuo A."/>
            <person name="Kohler A."/>
            <person name="Daghino S."/>
            <person name="Barry K."/>
            <person name="Choi C."/>
            <person name="Cichocki N."/>
            <person name="Clum A."/>
            <person name="Copeland A."/>
            <person name="Hainaut M."/>
            <person name="Haridas S."/>
            <person name="Labutti K."/>
            <person name="Lindquist E."/>
            <person name="Lipzen A."/>
            <person name="Khouja H.-R."/>
            <person name="Murat C."/>
            <person name="Ohm R."/>
            <person name="Olson A."/>
            <person name="Spatafora J."/>
            <person name="Veneault-Fourrey C."/>
            <person name="Henrissat B."/>
            <person name="Grigoriev I."/>
            <person name="Martin F."/>
            <person name="Perotto S."/>
        </authorList>
    </citation>
    <scope>NUCLEOTIDE SEQUENCE [LARGE SCALE GENOMIC DNA]</scope>
    <source>
        <strain evidence="3 4">UAMH 7357</strain>
    </source>
</reference>
<feature type="transmembrane region" description="Helical" evidence="1">
    <location>
        <begin position="252"/>
        <end position="271"/>
    </location>
</feature>
<dbReference type="PANTHER" id="PTHR34502">
    <property type="entry name" value="DUF6594 DOMAIN-CONTAINING PROTEIN-RELATED"/>
    <property type="match status" value="1"/>
</dbReference>
<feature type="transmembrane region" description="Helical" evidence="1">
    <location>
        <begin position="277"/>
        <end position="294"/>
    </location>
</feature>
<sequence length="298" mass="33687">MASTPPVGSDAKAEAVLTQPARGYPKIARKMAEFSDFATFRRFRALNMKNLLYFQAELARMELKLHGEEIADNRLGDENKRNGLIDWKFLHDFNKDQWKTVTDIRKVLKEYNDALIQQMQLSELAEPNEYNLKTFRYWMATEDEDDQLGGDDSESWGVDAPKEEERNFRKDLAVLKPKVEDSDFFTKFLVSTIIPAYQRVIGGEFMSGKSLKEYSDASIIKFVNNFATLFACVLPTVAIVVLYNIHGMRTRLGVIAALTAGFSIALMIVTQATRVEIFTATAAFSAVMVVFVNTQTTG</sequence>
<keyword evidence="1" id="KW-0812">Transmembrane</keyword>
<organism evidence="3 4">
    <name type="scientific">Hyaloscypha hepaticicola</name>
    <dbReference type="NCBI Taxonomy" id="2082293"/>
    <lineage>
        <taxon>Eukaryota</taxon>
        <taxon>Fungi</taxon>
        <taxon>Dikarya</taxon>
        <taxon>Ascomycota</taxon>
        <taxon>Pezizomycotina</taxon>
        <taxon>Leotiomycetes</taxon>
        <taxon>Helotiales</taxon>
        <taxon>Hyaloscyphaceae</taxon>
        <taxon>Hyaloscypha</taxon>
    </lineage>
</organism>
<evidence type="ECO:0000313" key="4">
    <source>
        <dbReference type="Proteomes" id="UP000235672"/>
    </source>
</evidence>
<feature type="domain" description="DUF6594" evidence="2">
    <location>
        <begin position="24"/>
        <end position="289"/>
    </location>
</feature>
<protein>
    <recommendedName>
        <fullName evidence="2">DUF6594 domain-containing protein</fullName>
    </recommendedName>
</protein>
<keyword evidence="1" id="KW-0472">Membrane</keyword>
<dbReference type="Pfam" id="PF20237">
    <property type="entry name" value="DUF6594"/>
    <property type="match status" value="1"/>
</dbReference>
<dbReference type="EMBL" id="KZ613517">
    <property type="protein sequence ID" value="PMD14990.1"/>
    <property type="molecule type" value="Genomic_DNA"/>
</dbReference>
<accession>A0A2J6PLV0</accession>
<dbReference type="Proteomes" id="UP000235672">
    <property type="component" value="Unassembled WGS sequence"/>
</dbReference>
<dbReference type="STRING" id="1745343.A0A2J6PLV0"/>
<dbReference type="AlphaFoldDB" id="A0A2J6PLV0"/>
<dbReference type="OrthoDB" id="5342093at2759"/>
<keyword evidence="4" id="KW-1185">Reference proteome</keyword>
<keyword evidence="1" id="KW-1133">Transmembrane helix</keyword>
<feature type="transmembrane region" description="Helical" evidence="1">
    <location>
        <begin position="226"/>
        <end position="245"/>
    </location>
</feature>
<proteinExistence type="predicted"/>